<organism evidence="2 3">
    <name type="scientific">Bdellovibrio reynosensis</name>
    <dbReference type="NCBI Taxonomy" id="2835041"/>
    <lineage>
        <taxon>Bacteria</taxon>
        <taxon>Pseudomonadati</taxon>
        <taxon>Bdellovibrionota</taxon>
        <taxon>Bdellovibrionia</taxon>
        <taxon>Bdellovibrionales</taxon>
        <taxon>Pseudobdellovibrionaceae</taxon>
        <taxon>Bdellovibrio</taxon>
    </lineage>
</organism>
<sequence>MKPILKKIVPAILLTSSIAIAAIVITKEEVNRKIAGIVAPFNGGNTVMQLFFTELNLDDQKTIDMGISGILTKDGPDNNLILNLQNAAYHYGDGSAPWFTGDLFLKLNLVKTFGQNTLNLYANELEKIANEMAAEYGKKYGDAITFDIAMDDVKKDVNDNVIMARMHLNARIDFSKLPASLDPKEVEFTSIRTQLSAAQTGLAGKILVGLNPLYKGFHSGESGLKNYLEKLLNDDPEIHQELISTVDMLNSIGDYLVNHKAEEQPNEPPPSTPEN</sequence>
<keyword evidence="1" id="KW-0732">Signal</keyword>
<feature type="signal peptide" evidence="1">
    <location>
        <begin position="1"/>
        <end position="21"/>
    </location>
</feature>
<keyword evidence="3" id="KW-1185">Reference proteome</keyword>
<feature type="chain" id="PRO_5047350699" description="DUF3015 domain-containing protein" evidence="1">
    <location>
        <begin position="22"/>
        <end position="275"/>
    </location>
</feature>
<dbReference type="EMBL" id="CP093442">
    <property type="protein sequence ID" value="UOE99937.1"/>
    <property type="molecule type" value="Genomic_DNA"/>
</dbReference>
<evidence type="ECO:0000256" key="1">
    <source>
        <dbReference type="SAM" id="SignalP"/>
    </source>
</evidence>
<proteinExistence type="predicted"/>
<dbReference type="RefSeq" id="WP_243535424.1">
    <property type="nucleotide sequence ID" value="NZ_CP093442.1"/>
</dbReference>
<reference evidence="2" key="1">
    <citation type="submission" date="2022-03" db="EMBL/GenBank/DDBJ databases">
        <title>Genome Identification and Characterization of new species Bdellovibrio reynosense LBG001 sp. nov. from a Mexico soil sample.</title>
        <authorList>
            <person name="Camilli A."/>
            <person name="Ajao Y."/>
            <person name="Guo X."/>
        </authorList>
    </citation>
    <scope>NUCLEOTIDE SEQUENCE</scope>
    <source>
        <strain evidence="2">LBG001</strain>
    </source>
</reference>
<evidence type="ECO:0000313" key="3">
    <source>
        <dbReference type="Proteomes" id="UP000830116"/>
    </source>
</evidence>
<gene>
    <name evidence="2" type="ORF">MNR06_09525</name>
</gene>
<evidence type="ECO:0008006" key="4">
    <source>
        <dbReference type="Google" id="ProtNLM"/>
    </source>
</evidence>
<dbReference type="Proteomes" id="UP000830116">
    <property type="component" value="Chromosome"/>
</dbReference>
<protein>
    <recommendedName>
        <fullName evidence="4">DUF3015 domain-containing protein</fullName>
    </recommendedName>
</protein>
<evidence type="ECO:0000313" key="2">
    <source>
        <dbReference type="EMBL" id="UOE99937.1"/>
    </source>
</evidence>
<accession>A0ABY4C8X8</accession>
<name>A0ABY4C8X8_9BACT</name>